<reference evidence="1" key="1">
    <citation type="submission" date="2022-03" db="EMBL/GenBank/DDBJ databases">
        <authorList>
            <person name="Tunstrom K."/>
        </authorList>
    </citation>
    <scope>NUCLEOTIDE SEQUENCE</scope>
</reference>
<organism evidence="1 2">
    <name type="scientific">Euphydryas editha</name>
    <name type="common">Edith's checkerspot</name>
    <dbReference type="NCBI Taxonomy" id="104508"/>
    <lineage>
        <taxon>Eukaryota</taxon>
        <taxon>Metazoa</taxon>
        <taxon>Ecdysozoa</taxon>
        <taxon>Arthropoda</taxon>
        <taxon>Hexapoda</taxon>
        <taxon>Insecta</taxon>
        <taxon>Pterygota</taxon>
        <taxon>Neoptera</taxon>
        <taxon>Endopterygota</taxon>
        <taxon>Lepidoptera</taxon>
        <taxon>Glossata</taxon>
        <taxon>Ditrysia</taxon>
        <taxon>Papilionoidea</taxon>
        <taxon>Nymphalidae</taxon>
        <taxon>Nymphalinae</taxon>
        <taxon>Euphydryas</taxon>
    </lineage>
</organism>
<dbReference type="EMBL" id="CAKOGL010000026">
    <property type="protein sequence ID" value="CAH2103782.1"/>
    <property type="molecule type" value="Genomic_DNA"/>
</dbReference>
<name>A0AAU9UXE3_EUPED</name>
<evidence type="ECO:0000313" key="1">
    <source>
        <dbReference type="EMBL" id="CAH2103782.1"/>
    </source>
</evidence>
<sequence length="94" mass="10965">MGSFLPYDNDENQRVSEYEHSSAFLSESDYSIESIEQTLSPFELMFKLLRRDIRKVPSTPTIRAEPYFGMIAVYRQPVSYKSADIIKKMANIYI</sequence>
<dbReference type="Proteomes" id="UP001153954">
    <property type="component" value="Unassembled WGS sequence"/>
</dbReference>
<proteinExistence type="predicted"/>
<dbReference type="AlphaFoldDB" id="A0AAU9UXE3"/>
<keyword evidence="2" id="KW-1185">Reference proteome</keyword>
<comment type="caution">
    <text evidence="1">The sequence shown here is derived from an EMBL/GenBank/DDBJ whole genome shotgun (WGS) entry which is preliminary data.</text>
</comment>
<gene>
    <name evidence="1" type="ORF">EEDITHA_LOCUS18249</name>
</gene>
<accession>A0AAU9UXE3</accession>
<evidence type="ECO:0000313" key="2">
    <source>
        <dbReference type="Proteomes" id="UP001153954"/>
    </source>
</evidence>
<protein>
    <submittedName>
        <fullName evidence="1">Uncharacterized protein</fullName>
    </submittedName>
</protein>